<dbReference type="InterPro" id="IPR036866">
    <property type="entry name" value="RibonucZ/Hydroxyglut_hydro"/>
</dbReference>
<comment type="caution">
    <text evidence="1">The sequence shown here is derived from an EMBL/GenBank/DDBJ whole genome shotgun (WGS) entry which is preliminary data.</text>
</comment>
<reference evidence="1" key="2">
    <citation type="submission" date="2020-09" db="EMBL/GenBank/DDBJ databases">
        <authorList>
            <person name="Sun Q."/>
            <person name="Zhou Y."/>
        </authorList>
    </citation>
    <scope>NUCLEOTIDE SEQUENCE</scope>
    <source>
        <strain evidence="1">CGMCC 1.6293</strain>
    </source>
</reference>
<protein>
    <recommendedName>
        <fullName evidence="3">Metallo-beta-lactamase domain-containing protein</fullName>
    </recommendedName>
</protein>
<reference evidence="1" key="1">
    <citation type="journal article" date="2014" name="Int. J. Syst. Evol. Microbiol.">
        <title>Complete genome sequence of Corynebacterium casei LMG S-19264T (=DSM 44701T), isolated from a smear-ripened cheese.</title>
        <authorList>
            <consortium name="US DOE Joint Genome Institute (JGI-PGF)"/>
            <person name="Walter F."/>
            <person name="Albersmeier A."/>
            <person name="Kalinowski J."/>
            <person name="Ruckert C."/>
        </authorList>
    </citation>
    <scope>NUCLEOTIDE SEQUENCE</scope>
    <source>
        <strain evidence="1">CGMCC 1.6293</strain>
    </source>
</reference>
<dbReference type="SUPFAM" id="SSF56281">
    <property type="entry name" value="Metallo-hydrolase/oxidoreductase"/>
    <property type="match status" value="1"/>
</dbReference>
<proteinExistence type="predicted"/>
<evidence type="ECO:0008006" key="3">
    <source>
        <dbReference type="Google" id="ProtNLM"/>
    </source>
</evidence>
<dbReference type="EMBL" id="BMLF01000008">
    <property type="protein sequence ID" value="GGM16405.1"/>
    <property type="molecule type" value="Genomic_DNA"/>
</dbReference>
<gene>
    <name evidence="1" type="ORF">GCM10011534_42890</name>
</gene>
<dbReference type="Proteomes" id="UP000649829">
    <property type="component" value="Unassembled WGS sequence"/>
</dbReference>
<name>A0A917WN50_9RHOB</name>
<evidence type="ECO:0000313" key="2">
    <source>
        <dbReference type="Proteomes" id="UP000649829"/>
    </source>
</evidence>
<evidence type="ECO:0000313" key="1">
    <source>
        <dbReference type="EMBL" id="GGM16405.1"/>
    </source>
</evidence>
<organism evidence="1 2">
    <name type="scientific">Pseudooceanicola nanhaiensis</name>
    <dbReference type="NCBI Taxonomy" id="375761"/>
    <lineage>
        <taxon>Bacteria</taxon>
        <taxon>Pseudomonadati</taxon>
        <taxon>Pseudomonadota</taxon>
        <taxon>Alphaproteobacteria</taxon>
        <taxon>Rhodobacterales</taxon>
        <taxon>Paracoccaceae</taxon>
        <taxon>Pseudooceanicola</taxon>
    </lineage>
</organism>
<dbReference type="Gene3D" id="3.60.15.10">
    <property type="entry name" value="Ribonuclease Z/Hydroxyacylglutathione hydrolase-like"/>
    <property type="match status" value="1"/>
</dbReference>
<dbReference type="AlphaFoldDB" id="A0A917WN50"/>
<sequence length="138" mass="14631">MVNHGSFTDSVLPVVEAGLAKLVADDAVIATEVAERVFLRAAPGHCVGHVCVHAEAGARSAIVAGDALHHPIQFDLPDLVLRADADPGEAIRTRRSLMELCAGSSTVLVVGHIPHWTIGRVVPHGDRFRLHDASAQSR</sequence>
<keyword evidence="2" id="KW-1185">Reference proteome</keyword>
<accession>A0A917WN50</accession>